<comment type="pathway">
    <text evidence="5 8">Amino-acid biosynthesis; L-lysine biosynthesis via DAP pathway; L-lysine from DL-2,6-diaminopimelate: step 1/1.</text>
</comment>
<feature type="modified residue" description="N6-(pyridoxal phosphate)lysine" evidence="5 7">
    <location>
        <position position="60"/>
    </location>
</feature>
<dbReference type="UniPathway" id="UPA00034">
    <property type="reaction ID" value="UER00027"/>
</dbReference>
<evidence type="ECO:0000256" key="1">
    <source>
        <dbReference type="ARBA" id="ARBA00001933"/>
    </source>
</evidence>
<dbReference type="SUPFAM" id="SSF51419">
    <property type="entry name" value="PLP-binding barrel"/>
    <property type="match status" value="1"/>
</dbReference>
<dbReference type="HAMAP" id="MF_02120">
    <property type="entry name" value="LysA"/>
    <property type="match status" value="1"/>
</dbReference>
<dbReference type="GO" id="GO:0030170">
    <property type="term" value="F:pyridoxal phosphate binding"/>
    <property type="evidence" value="ECO:0007669"/>
    <property type="project" value="UniProtKB-UniRule"/>
</dbReference>
<keyword evidence="3 5" id="KW-0663">Pyridoxal phosphate</keyword>
<evidence type="ECO:0000256" key="8">
    <source>
        <dbReference type="RuleBase" id="RU003738"/>
    </source>
</evidence>
<feature type="binding site" evidence="5">
    <location>
        <position position="316"/>
    </location>
    <ligand>
        <name>substrate</name>
    </ligand>
</feature>
<dbReference type="InterPro" id="IPR000183">
    <property type="entry name" value="Orn/DAP/Arg_de-COase"/>
</dbReference>
<dbReference type="SUPFAM" id="SSF50621">
    <property type="entry name" value="Alanine racemase C-terminal domain-like"/>
    <property type="match status" value="1"/>
</dbReference>
<keyword evidence="2 5" id="KW-0210">Decarboxylase</keyword>
<evidence type="ECO:0000313" key="10">
    <source>
        <dbReference type="EMBL" id="RCK25210.1"/>
    </source>
</evidence>
<dbReference type="RefSeq" id="WP_062956695.1">
    <property type="nucleotide sequence ID" value="NZ_JPWB01000001.1"/>
</dbReference>
<keyword evidence="5" id="KW-0028">Amino-acid biosynthesis</keyword>
<proteinExistence type="inferred from homology"/>
<feature type="active site" description="Proton donor" evidence="7">
    <location>
        <position position="344"/>
    </location>
</feature>
<evidence type="ECO:0000256" key="3">
    <source>
        <dbReference type="ARBA" id="ARBA00022898"/>
    </source>
</evidence>
<dbReference type="CDD" id="cd06828">
    <property type="entry name" value="PLPDE_III_DapDC"/>
    <property type="match status" value="1"/>
</dbReference>
<name>A0A367VLN0_9PROT</name>
<evidence type="ECO:0000259" key="9">
    <source>
        <dbReference type="Pfam" id="PF02784"/>
    </source>
</evidence>
<comment type="catalytic activity">
    <reaction evidence="5 8">
        <text>meso-2,6-diaminopimelate + H(+) = L-lysine + CO2</text>
        <dbReference type="Rhea" id="RHEA:15101"/>
        <dbReference type="ChEBI" id="CHEBI:15378"/>
        <dbReference type="ChEBI" id="CHEBI:16526"/>
        <dbReference type="ChEBI" id="CHEBI:32551"/>
        <dbReference type="ChEBI" id="CHEBI:57791"/>
        <dbReference type="EC" id="4.1.1.20"/>
    </reaction>
</comment>
<dbReference type="Pfam" id="PF02784">
    <property type="entry name" value="Orn_Arg_deC_N"/>
    <property type="match status" value="1"/>
</dbReference>
<feature type="domain" description="Orn/DAP/Arg decarboxylase 2 N-terminal" evidence="9">
    <location>
        <begin position="35"/>
        <end position="279"/>
    </location>
</feature>
<dbReference type="PRINTS" id="PR01181">
    <property type="entry name" value="DAPDCRBXLASE"/>
</dbReference>
<comment type="caution">
    <text evidence="10">The sequence shown here is derived from an EMBL/GenBank/DDBJ whole genome shotgun (WGS) entry which is preliminary data.</text>
</comment>
<comment type="subunit">
    <text evidence="5">Homodimer.</text>
</comment>
<dbReference type="PANTHER" id="PTHR43727">
    <property type="entry name" value="DIAMINOPIMELATE DECARBOXYLASE"/>
    <property type="match status" value="1"/>
</dbReference>
<dbReference type="PRINTS" id="PR01179">
    <property type="entry name" value="ODADCRBXLASE"/>
</dbReference>
<dbReference type="NCBIfam" id="TIGR01048">
    <property type="entry name" value="lysA"/>
    <property type="match status" value="1"/>
</dbReference>
<dbReference type="InterPro" id="IPR022653">
    <property type="entry name" value="De-COase2_pyr-phos_BS"/>
</dbReference>
<comment type="cofactor">
    <cofactor evidence="1 5 7 8">
        <name>pyridoxal 5'-phosphate</name>
        <dbReference type="ChEBI" id="CHEBI:597326"/>
    </cofactor>
</comment>
<feature type="binding site" evidence="5">
    <location>
        <position position="239"/>
    </location>
    <ligand>
        <name>pyridoxal 5'-phosphate</name>
        <dbReference type="ChEBI" id="CHEBI:597326"/>
    </ligand>
</feature>
<dbReference type="Gene3D" id="2.40.37.10">
    <property type="entry name" value="Lyase, Ornithine Decarboxylase, Chain A, domain 1"/>
    <property type="match status" value="1"/>
</dbReference>
<evidence type="ECO:0000313" key="11">
    <source>
        <dbReference type="Proteomes" id="UP000253061"/>
    </source>
</evidence>
<feature type="binding site" evidence="5">
    <location>
        <position position="276"/>
    </location>
    <ligand>
        <name>substrate</name>
    </ligand>
</feature>
<dbReference type="AlphaFoldDB" id="A0A367VLN0"/>
<reference evidence="10 11" key="1">
    <citation type="submission" date="2014-07" db="EMBL/GenBank/DDBJ databases">
        <title>Draft genome sequence of Thalassospira profundimaris R8-17.</title>
        <authorList>
            <person name="Lai Q."/>
            <person name="Shao Z."/>
        </authorList>
    </citation>
    <scope>NUCLEOTIDE SEQUENCE [LARGE SCALE GENOMIC DNA]</scope>
    <source>
        <strain evidence="10 11">R8-17</strain>
    </source>
</reference>
<dbReference type="InterPro" id="IPR029066">
    <property type="entry name" value="PLP-binding_barrel"/>
</dbReference>
<keyword evidence="4 5" id="KW-0456">Lyase</keyword>
<dbReference type="EMBL" id="JPWB01000001">
    <property type="protein sequence ID" value="RCK25210.1"/>
    <property type="molecule type" value="Genomic_DNA"/>
</dbReference>
<dbReference type="InterPro" id="IPR002986">
    <property type="entry name" value="DAP_deCOOHase_LysA"/>
</dbReference>
<dbReference type="GO" id="GO:0009089">
    <property type="term" value="P:lysine biosynthetic process via diaminopimelate"/>
    <property type="evidence" value="ECO:0007669"/>
    <property type="project" value="UniProtKB-UniRule"/>
</dbReference>
<comment type="similarity">
    <text evidence="5">Belongs to the Orn/Lys/Arg decarboxylase class-II family. LysA subfamily.</text>
</comment>
<sequence>MNHFEYINGELYAEGVSIREMADKVGTPFFCYSTATLERHYKVYADAFDGLDATVCFAVKANSNQAVLKTLANLGAGADVVSVGEMRRALRAGMKPAKIIFSGVGKADAEMREALEADIAQINVESIPELNELNRVAIDMGKKARIALRVNPHVDAKTHEKIATGKAENKFGIDWTRAIEVYRDAAAMDGIEVTGIAMHIGSQLTDLAPFREAFTRLAGLVEQLRSEGIDIRNLDLGGGLGIAYQGETPPLPDAYGQMVRETVGHLGCHITLEPGRLIAGNAGIMVSRVMYIKEGEAKRFVILDAAMNDLIRPTLYSAYHEIIPVDEQGDDDKQVKVDVVGPVCETGDTFGKDRDLPDDLKAGDLVAVMSAGAYGAVMSSTYNTRALTPEVLVKGNNFAIVRPRQEIDDLINMDQVPSWLSNA</sequence>
<dbReference type="InterPro" id="IPR009006">
    <property type="entry name" value="Ala_racemase/Decarboxylase_C"/>
</dbReference>
<evidence type="ECO:0000256" key="5">
    <source>
        <dbReference type="HAMAP-Rule" id="MF_02120"/>
    </source>
</evidence>
<accession>A0A367VLN0</accession>
<evidence type="ECO:0000256" key="4">
    <source>
        <dbReference type="ARBA" id="ARBA00023239"/>
    </source>
</evidence>
<feature type="binding site" evidence="5">
    <location>
        <begin position="273"/>
        <end position="276"/>
    </location>
    <ligand>
        <name>pyridoxal 5'-phosphate</name>
        <dbReference type="ChEBI" id="CHEBI:597326"/>
    </ligand>
</feature>
<dbReference type="GO" id="GO:0008836">
    <property type="term" value="F:diaminopimelate decarboxylase activity"/>
    <property type="evidence" value="ECO:0007669"/>
    <property type="project" value="UniProtKB-UniRule"/>
</dbReference>
<gene>
    <name evidence="5" type="primary">lysA</name>
    <name evidence="10" type="ORF">TH6_00840</name>
</gene>
<evidence type="ECO:0000256" key="6">
    <source>
        <dbReference type="NCBIfam" id="TIGR01048"/>
    </source>
</evidence>
<comment type="function">
    <text evidence="5">Specifically catalyzes the decarboxylation of meso-diaminopimelate (meso-DAP) to L-lysine.</text>
</comment>
<dbReference type="InterPro" id="IPR022644">
    <property type="entry name" value="De-COase2_N"/>
</dbReference>
<dbReference type="PANTHER" id="PTHR43727:SF2">
    <property type="entry name" value="GROUP IV DECARBOXYLASE"/>
    <property type="match status" value="1"/>
</dbReference>
<dbReference type="Proteomes" id="UP000253061">
    <property type="component" value="Unassembled WGS sequence"/>
</dbReference>
<dbReference type="EC" id="4.1.1.20" evidence="5 6"/>
<dbReference type="FunFam" id="3.20.20.10:FF:000003">
    <property type="entry name" value="Diaminopimelate decarboxylase"/>
    <property type="match status" value="1"/>
</dbReference>
<feature type="binding site" evidence="5">
    <location>
        <position position="374"/>
    </location>
    <ligand>
        <name>pyridoxal 5'-phosphate</name>
        <dbReference type="ChEBI" id="CHEBI:597326"/>
    </ligand>
</feature>
<feature type="binding site" evidence="5">
    <location>
        <position position="374"/>
    </location>
    <ligand>
        <name>substrate</name>
    </ligand>
</feature>
<feature type="binding site" evidence="5">
    <location>
        <position position="312"/>
    </location>
    <ligand>
        <name>substrate</name>
    </ligand>
</feature>
<feature type="binding site" evidence="5">
    <location>
        <position position="345"/>
    </location>
    <ligand>
        <name>substrate</name>
    </ligand>
</feature>
<dbReference type="Gene3D" id="3.20.20.10">
    <property type="entry name" value="Alanine racemase"/>
    <property type="match status" value="1"/>
</dbReference>
<organism evidence="10 11">
    <name type="scientific">Thalassospira profundimaris</name>
    <dbReference type="NCBI Taxonomy" id="502049"/>
    <lineage>
        <taxon>Bacteria</taxon>
        <taxon>Pseudomonadati</taxon>
        <taxon>Pseudomonadota</taxon>
        <taxon>Alphaproteobacteria</taxon>
        <taxon>Rhodospirillales</taxon>
        <taxon>Thalassospiraceae</taxon>
        <taxon>Thalassospira</taxon>
    </lineage>
</organism>
<keyword evidence="5 8" id="KW-0457">Lysine biosynthesis</keyword>
<evidence type="ECO:0000256" key="2">
    <source>
        <dbReference type="ARBA" id="ARBA00022793"/>
    </source>
</evidence>
<evidence type="ECO:0000256" key="7">
    <source>
        <dbReference type="PIRSR" id="PIRSR600183-50"/>
    </source>
</evidence>
<protein>
    <recommendedName>
        <fullName evidence="5 6">Diaminopimelate decarboxylase</fullName>
        <shortName evidence="5">DAP decarboxylase</shortName>
        <shortName evidence="5">DAPDC</shortName>
        <ecNumber evidence="5 6">4.1.1.20</ecNumber>
    </recommendedName>
</protein>
<dbReference type="PROSITE" id="PS00878">
    <property type="entry name" value="ODR_DC_2_1"/>
    <property type="match status" value="1"/>
</dbReference>